<accession>U5QNZ3</accession>
<keyword evidence="2 10" id="KW-0489">Methyltransferase</keyword>
<dbReference type="InterPro" id="IPR029063">
    <property type="entry name" value="SAM-dependent_MTases_sf"/>
</dbReference>
<dbReference type="PRINTS" id="PR00508">
    <property type="entry name" value="S21N4MTFRASE"/>
</dbReference>
<dbReference type="REBASE" id="71790">
    <property type="entry name" value="M.GkiJS1ORF4476P"/>
</dbReference>
<evidence type="ECO:0000313" key="10">
    <source>
        <dbReference type="EMBL" id="AGY60722.1"/>
    </source>
</evidence>
<keyword evidence="4" id="KW-0949">S-adenosyl-L-methionine</keyword>
<dbReference type="HOGENOM" id="CLU_024927_1_0_3"/>
<dbReference type="PROSITE" id="PS00093">
    <property type="entry name" value="N4_MTASE"/>
    <property type="match status" value="1"/>
</dbReference>
<evidence type="ECO:0000256" key="1">
    <source>
        <dbReference type="ARBA" id="ARBA00010203"/>
    </source>
</evidence>
<evidence type="ECO:0000256" key="5">
    <source>
        <dbReference type="ARBA" id="ARBA00022747"/>
    </source>
</evidence>
<sequence length="325" mass="36194">MHIVEESVVLKNENRVSLSYRTDLGSMYIGKAEDALELSEIQSLQGKVNLIFTSPPFPLITKKRYGNESGEKYVEWLEGLAPSLAKLLAPDGSIVIEVGNAWEEGIPVMSTLPLEALLAFKKAAELNLCQHIICHNPARLPSPAQWVTIERIRLKDSYTHLWWMSSVDSPKADNRRVLTPYSTSMKKLLEKKKYNSGKRPSGHVISENGFLTDHGGAISANVIEVGEQSSKIPGALLKLTGTAWDSKYREYCKEHDLESHPARMQIELAGFFIQFLTLPGDIILDPFAGSNTTGFAAEQLKRHWISIEVDPGYVEGSKGRFDAVR</sequence>
<dbReference type="STRING" id="1183438.GKIL_4476"/>
<dbReference type="Pfam" id="PF01555">
    <property type="entry name" value="N6_N4_Mtase"/>
    <property type="match status" value="1"/>
</dbReference>
<evidence type="ECO:0000256" key="4">
    <source>
        <dbReference type="ARBA" id="ARBA00022691"/>
    </source>
</evidence>
<evidence type="ECO:0000313" key="11">
    <source>
        <dbReference type="Proteomes" id="UP000017396"/>
    </source>
</evidence>
<dbReference type="AlphaFoldDB" id="U5QNZ3"/>
<dbReference type="InterPro" id="IPR017985">
    <property type="entry name" value="MeTrfase_CN4_CS"/>
</dbReference>
<dbReference type="eggNOG" id="COG0863">
    <property type="taxonomic scope" value="Bacteria"/>
</dbReference>
<gene>
    <name evidence="10" type="primary">ccrM</name>
    <name evidence="10" type="ORF">GKIL_4476</name>
</gene>
<dbReference type="GO" id="GO:0008170">
    <property type="term" value="F:N-methyltransferase activity"/>
    <property type="evidence" value="ECO:0007669"/>
    <property type="project" value="InterPro"/>
</dbReference>
<dbReference type="GO" id="GO:0009307">
    <property type="term" value="P:DNA restriction-modification system"/>
    <property type="evidence" value="ECO:0007669"/>
    <property type="project" value="UniProtKB-KW"/>
</dbReference>
<dbReference type="InterPro" id="IPR002941">
    <property type="entry name" value="DNA_methylase_N4/N6"/>
</dbReference>
<comment type="catalytic activity">
    <reaction evidence="7">
        <text>a 2'-deoxycytidine in DNA + S-adenosyl-L-methionine = an N(4)-methyl-2'-deoxycytidine in DNA + S-adenosyl-L-homocysteine + H(+)</text>
        <dbReference type="Rhea" id="RHEA:16857"/>
        <dbReference type="Rhea" id="RHEA-COMP:11369"/>
        <dbReference type="Rhea" id="RHEA-COMP:13674"/>
        <dbReference type="ChEBI" id="CHEBI:15378"/>
        <dbReference type="ChEBI" id="CHEBI:57856"/>
        <dbReference type="ChEBI" id="CHEBI:59789"/>
        <dbReference type="ChEBI" id="CHEBI:85452"/>
        <dbReference type="ChEBI" id="CHEBI:137933"/>
        <dbReference type="EC" id="2.1.1.113"/>
    </reaction>
</comment>
<name>U5QNZ3_GLOK1</name>
<evidence type="ECO:0000256" key="2">
    <source>
        <dbReference type="ARBA" id="ARBA00022603"/>
    </source>
</evidence>
<keyword evidence="11" id="KW-1185">Reference proteome</keyword>
<dbReference type="GO" id="GO:0032259">
    <property type="term" value="P:methylation"/>
    <property type="evidence" value="ECO:0007669"/>
    <property type="project" value="UniProtKB-KW"/>
</dbReference>
<dbReference type="KEGG" id="glj:GKIL_4476"/>
<keyword evidence="5" id="KW-0680">Restriction system</keyword>
<evidence type="ECO:0000256" key="8">
    <source>
        <dbReference type="RuleBase" id="RU362026"/>
    </source>
</evidence>
<evidence type="ECO:0000256" key="3">
    <source>
        <dbReference type="ARBA" id="ARBA00022679"/>
    </source>
</evidence>
<evidence type="ECO:0000256" key="7">
    <source>
        <dbReference type="ARBA" id="ARBA00049120"/>
    </source>
</evidence>
<dbReference type="GO" id="GO:0003677">
    <property type="term" value="F:DNA binding"/>
    <property type="evidence" value="ECO:0007669"/>
    <property type="project" value="UniProtKB-KW"/>
</dbReference>
<dbReference type="GO" id="GO:0015667">
    <property type="term" value="F:site-specific DNA-methyltransferase (cytosine-N4-specific) activity"/>
    <property type="evidence" value="ECO:0007669"/>
    <property type="project" value="UniProtKB-EC"/>
</dbReference>
<dbReference type="Gene3D" id="3.40.50.150">
    <property type="entry name" value="Vaccinia Virus protein VP39"/>
    <property type="match status" value="1"/>
</dbReference>
<keyword evidence="3 10" id="KW-0808">Transferase</keyword>
<comment type="similarity">
    <text evidence="1">Belongs to the N(4)/N(6)-methyltransferase family. N(4) subfamily.</text>
</comment>
<evidence type="ECO:0000259" key="9">
    <source>
        <dbReference type="Pfam" id="PF01555"/>
    </source>
</evidence>
<dbReference type="SUPFAM" id="SSF53335">
    <property type="entry name" value="S-adenosyl-L-methionine-dependent methyltransferases"/>
    <property type="match status" value="1"/>
</dbReference>
<dbReference type="OrthoDB" id="9800801at2"/>
<keyword evidence="6" id="KW-0238">DNA-binding</keyword>
<protein>
    <recommendedName>
        <fullName evidence="8">Methyltransferase</fullName>
        <ecNumber evidence="8">2.1.1.-</ecNumber>
    </recommendedName>
</protein>
<proteinExistence type="inferred from homology"/>
<evidence type="ECO:0000256" key="6">
    <source>
        <dbReference type="ARBA" id="ARBA00023125"/>
    </source>
</evidence>
<feature type="domain" description="DNA methylase N-4/N-6" evidence="9">
    <location>
        <begin position="48"/>
        <end position="317"/>
    </location>
</feature>
<dbReference type="EMBL" id="CP003587">
    <property type="protein sequence ID" value="AGY60722.1"/>
    <property type="molecule type" value="Genomic_DNA"/>
</dbReference>
<reference evidence="10 11" key="1">
    <citation type="journal article" date="2013" name="PLoS ONE">
        <title>Cultivation and Complete Genome Sequencing of Gloeobacter kilaueensis sp. nov., from a Lava Cave in Kilauea Caldera, Hawai'i.</title>
        <authorList>
            <person name="Saw J.H."/>
            <person name="Schatz M."/>
            <person name="Brown M.V."/>
            <person name="Kunkel D.D."/>
            <person name="Foster J.S."/>
            <person name="Shick H."/>
            <person name="Christensen S."/>
            <person name="Hou S."/>
            <person name="Wan X."/>
            <person name="Donachie S.P."/>
        </authorList>
    </citation>
    <scope>NUCLEOTIDE SEQUENCE [LARGE SCALE GENOMIC DNA]</scope>
    <source>
        <strain evidence="11">JS</strain>
    </source>
</reference>
<dbReference type="InterPro" id="IPR001091">
    <property type="entry name" value="RM_Methyltransferase"/>
</dbReference>
<dbReference type="EC" id="2.1.1.-" evidence="8"/>
<organism evidence="10 11">
    <name type="scientific">Gloeobacter kilaueensis (strain ATCC BAA-2537 / CCAP 1431/1 / ULC 316 / JS1)</name>
    <dbReference type="NCBI Taxonomy" id="1183438"/>
    <lineage>
        <taxon>Bacteria</taxon>
        <taxon>Bacillati</taxon>
        <taxon>Cyanobacteriota</taxon>
        <taxon>Cyanophyceae</taxon>
        <taxon>Gloeobacterales</taxon>
        <taxon>Gloeobacteraceae</taxon>
        <taxon>Gloeobacter</taxon>
    </lineage>
</organism>
<dbReference type="Proteomes" id="UP000017396">
    <property type="component" value="Chromosome"/>
</dbReference>